<dbReference type="InterPro" id="IPR046342">
    <property type="entry name" value="CBS_dom_sf"/>
</dbReference>
<evidence type="ECO:0000313" key="11">
    <source>
        <dbReference type="EMBL" id="BAX95512.1"/>
    </source>
</evidence>
<feature type="transmembrane region" description="Helical" evidence="9">
    <location>
        <begin position="429"/>
        <end position="451"/>
    </location>
</feature>
<evidence type="ECO:0000259" key="10">
    <source>
        <dbReference type="PROSITE" id="PS51371"/>
    </source>
</evidence>
<keyword evidence="7 9" id="KW-0472">Membrane</keyword>
<dbReference type="CDD" id="cd04606">
    <property type="entry name" value="CBS_pair_Mg_transporter"/>
    <property type="match status" value="1"/>
</dbReference>
<keyword evidence="8" id="KW-0129">CBS domain</keyword>
<evidence type="ECO:0000256" key="5">
    <source>
        <dbReference type="ARBA" id="ARBA00022842"/>
    </source>
</evidence>
<dbReference type="Gene3D" id="1.10.357.20">
    <property type="entry name" value="SLC41 divalent cation transporters, integral membrane domain"/>
    <property type="match status" value="1"/>
</dbReference>
<comment type="similarity">
    <text evidence="2 9">Belongs to the SLC41A transporter family.</text>
</comment>
<dbReference type="InterPro" id="IPR006669">
    <property type="entry name" value="MgtE_transporter"/>
</dbReference>
<dbReference type="PANTHER" id="PTHR41394:SF8">
    <property type="entry name" value="MAGNESIUM TRANSPORTER MGTE"/>
    <property type="match status" value="1"/>
</dbReference>
<dbReference type="NCBIfam" id="TIGR00400">
    <property type="entry name" value="mgtE"/>
    <property type="match status" value="1"/>
</dbReference>
<dbReference type="InterPro" id="IPR038076">
    <property type="entry name" value="MgtE_N_sf"/>
</dbReference>
<dbReference type="SUPFAM" id="SSF161093">
    <property type="entry name" value="MgtE membrane domain-like"/>
    <property type="match status" value="1"/>
</dbReference>
<comment type="subunit">
    <text evidence="9">Homodimer.</text>
</comment>
<dbReference type="GO" id="GO:0046872">
    <property type="term" value="F:metal ion binding"/>
    <property type="evidence" value="ECO:0007669"/>
    <property type="project" value="UniProtKB-KW"/>
</dbReference>
<keyword evidence="12" id="KW-1185">Reference proteome</keyword>
<dbReference type="Proteomes" id="UP000217954">
    <property type="component" value="Chromosome"/>
</dbReference>
<name>A0A1Z4ERD5_9MYCO</name>
<dbReference type="PANTHER" id="PTHR41394">
    <property type="entry name" value="MAGNESIUM TRANSPORTER MGTE"/>
    <property type="match status" value="1"/>
</dbReference>
<keyword evidence="5 9" id="KW-0460">Magnesium</keyword>
<proteinExistence type="inferred from homology"/>
<reference evidence="11 12" key="2">
    <citation type="journal article" date="2017" name="Int. J. Syst. Evol. Microbiol.">
        <title>Mycobacterium stephanolepidis sp. nov., a rapidly growing species related to Mycobacterium chelonae, isolated from marine teleost fish, Stephanolepis cirrhifer.</title>
        <authorList>
            <person name="Fukano H."/>
            <person name="Wada S."/>
            <person name="Kurata O."/>
            <person name="Katayama K."/>
            <person name="Fujiwara N."/>
            <person name="Hoshino Y."/>
        </authorList>
    </citation>
    <scope>NUCLEOTIDE SEQUENCE [LARGE SCALE GENOMIC DNA]</scope>
    <source>
        <strain evidence="11 12">NJB0901</strain>
    </source>
</reference>
<dbReference type="SUPFAM" id="SSF54631">
    <property type="entry name" value="CBS-domain pair"/>
    <property type="match status" value="1"/>
</dbReference>
<feature type="transmembrane region" description="Helical" evidence="9">
    <location>
        <begin position="363"/>
        <end position="383"/>
    </location>
</feature>
<dbReference type="GO" id="GO:0015095">
    <property type="term" value="F:magnesium ion transmembrane transporter activity"/>
    <property type="evidence" value="ECO:0007669"/>
    <property type="project" value="UniProtKB-UniRule"/>
</dbReference>
<evidence type="ECO:0000256" key="2">
    <source>
        <dbReference type="ARBA" id="ARBA00009749"/>
    </source>
</evidence>
<dbReference type="AlphaFoldDB" id="A0A1Z4ERD5"/>
<comment type="subcellular location">
    <subcellularLocation>
        <location evidence="9">Cell membrane</location>
        <topology evidence="9">Multi-pass membrane protein</topology>
    </subcellularLocation>
    <subcellularLocation>
        <location evidence="1">Membrane</location>
        <topology evidence="1">Multi-pass membrane protein</topology>
    </subcellularLocation>
</comment>
<gene>
    <name evidence="11" type="primary">mgtE</name>
    <name evidence="11" type="ORF">MSTE_00162</name>
</gene>
<dbReference type="InterPro" id="IPR006667">
    <property type="entry name" value="SLC41_membr_dom"/>
</dbReference>
<feature type="transmembrane region" description="Helical" evidence="9">
    <location>
        <begin position="320"/>
        <end position="342"/>
    </location>
</feature>
<feature type="transmembrane region" description="Helical" evidence="9">
    <location>
        <begin position="395"/>
        <end position="417"/>
    </location>
</feature>
<dbReference type="SMART" id="SM00116">
    <property type="entry name" value="CBS"/>
    <property type="match status" value="1"/>
</dbReference>
<dbReference type="InterPro" id="IPR006668">
    <property type="entry name" value="Mg_transptr_MgtE_intracell_dom"/>
</dbReference>
<keyword evidence="9" id="KW-1003">Cell membrane</keyword>
<dbReference type="PROSITE" id="PS51371">
    <property type="entry name" value="CBS"/>
    <property type="match status" value="1"/>
</dbReference>
<comment type="function">
    <text evidence="9">Acts as a magnesium transporter.</text>
</comment>
<keyword evidence="9" id="KW-0479">Metal-binding</keyword>
<keyword evidence="3 9" id="KW-0813">Transport</keyword>
<dbReference type="GO" id="GO:0005886">
    <property type="term" value="C:plasma membrane"/>
    <property type="evidence" value="ECO:0007669"/>
    <property type="project" value="UniProtKB-SubCell"/>
</dbReference>
<accession>A0A1Z4ERD5</accession>
<dbReference type="Pfam" id="PF03448">
    <property type="entry name" value="MgtE_N"/>
    <property type="match status" value="1"/>
</dbReference>
<feature type="domain" description="CBS" evidence="10">
    <location>
        <begin position="210"/>
        <end position="266"/>
    </location>
</feature>
<evidence type="ECO:0000256" key="4">
    <source>
        <dbReference type="ARBA" id="ARBA00022692"/>
    </source>
</evidence>
<dbReference type="Gene3D" id="3.10.580.10">
    <property type="entry name" value="CBS-domain"/>
    <property type="match status" value="1"/>
</dbReference>
<dbReference type="Pfam" id="PF00571">
    <property type="entry name" value="CBS"/>
    <property type="match status" value="1"/>
</dbReference>
<evidence type="ECO:0000256" key="8">
    <source>
        <dbReference type="PROSITE-ProRule" id="PRU00703"/>
    </source>
</evidence>
<dbReference type="KEGG" id="mste:MSTE_00162"/>
<evidence type="ECO:0000256" key="7">
    <source>
        <dbReference type="ARBA" id="ARBA00023136"/>
    </source>
</evidence>
<keyword evidence="6 9" id="KW-1133">Transmembrane helix</keyword>
<evidence type="ECO:0000313" key="12">
    <source>
        <dbReference type="Proteomes" id="UP000217954"/>
    </source>
</evidence>
<dbReference type="SMART" id="SM00924">
    <property type="entry name" value="MgtE_N"/>
    <property type="match status" value="1"/>
</dbReference>
<dbReference type="EMBL" id="AP018165">
    <property type="protein sequence ID" value="BAX95512.1"/>
    <property type="molecule type" value="Genomic_DNA"/>
</dbReference>
<evidence type="ECO:0000256" key="3">
    <source>
        <dbReference type="ARBA" id="ARBA00022448"/>
    </source>
</evidence>
<evidence type="ECO:0000256" key="9">
    <source>
        <dbReference type="RuleBase" id="RU362011"/>
    </source>
</evidence>
<organism evidence="11 12">
    <name type="scientific">[Mycobacterium] stephanolepidis</name>
    <dbReference type="NCBI Taxonomy" id="1520670"/>
    <lineage>
        <taxon>Bacteria</taxon>
        <taxon>Bacillati</taxon>
        <taxon>Actinomycetota</taxon>
        <taxon>Actinomycetes</taxon>
        <taxon>Mycobacteriales</taxon>
        <taxon>Mycobacteriaceae</taxon>
        <taxon>Mycobacteroides</taxon>
    </lineage>
</organism>
<dbReference type="InterPro" id="IPR000644">
    <property type="entry name" value="CBS_dom"/>
</dbReference>
<dbReference type="Pfam" id="PF01769">
    <property type="entry name" value="MgtE"/>
    <property type="match status" value="1"/>
</dbReference>
<evidence type="ECO:0000256" key="1">
    <source>
        <dbReference type="ARBA" id="ARBA00004141"/>
    </source>
</evidence>
<feature type="transmembrane region" description="Helical" evidence="9">
    <location>
        <begin position="294"/>
        <end position="314"/>
    </location>
</feature>
<dbReference type="Gene3D" id="1.25.60.10">
    <property type="entry name" value="MgtE N-terminal domain-like"/>
    <property type="match status" value="1"/>
</dbReference>
<dbReference type="InterPro" id="IPR036739">
    <property type="entry name" value="SLC41_membr_dom_sf"/>
</dbReference>
<sequence length="462" mass="49348">MSKSNMDLGVLGVLPVRASALNSARAVSEWLRLAGTAERSRMVAQMSKEQIVHLVSLLDEQTGPELLGSLDAHAAAQVVRAAGVERCGRFFEALDYDTAADIVRQLGGVRRKALLQTLSPEYVEALEAVLQWPPESVAAHMIPDVFTIGPELKVPAAQESVRAQSRSGGGKVHGGTGQIYVTDADRHLLAAVGFDDLVLADPNQTVAQFMSEDPIRVGPLTDAEHAARILIDYDLLALPIVDDQGEVLGVLTAEAADDILIEEATEDAERQGGSEPLDVPYVRASPAHLWRKRIVWLLVLFVAEAYTGTVLKAFEDELEAAVSLAFFIPLLIGTGGNTGTQITTSLIRAMATGQFHIRDLPRVLFNELSTGVLVALTMAGAGIMRAWTLGVGKEIAITVSLTLFAIVLWTALVASLLPPLLQKLKVDPAVVSAPMITTLVDGTGLIIYFLIAHATLPQLAGL</sequence>
<evidence type="ECO:0000256" key="6">
    <source>
        <dbReference type="ARBA" id="ARBA00022989"/>
    </source>
</evidence>
<protein>
    <recommendedName>
        <fullName evidence="9">Magnesium transporter MgtE</fullName>
    </recommendedName>
</protein>
<keyword evidence="4 9" id="KW-0812">Transmembrane</keyword>
<reference evidence="12" key="1">
    <citation type="journal article" date="2017" name="Genome Announc.">
        <title>Complete Genome Sequence of Mycobacterium stephanolepidis.</title>
        <authorList>
            <person name="Fukano H."/>
            <person name="Yoshida M."/>
            <person name="Katayama Y."/>
            <person name="Omatsu T."/>
            <person name="Mizutani T."/>
            <person name="Kurata O."/>
            <person name="Wada S."/>
            <person name="Hoshino Y."/>
        </authorList>
    </citation>
    <scope>NUCLEOTIDE SEQUENCE [LARGE SCALE GENOMIC DNA]</scope>
    <source>
        <strain evidence="12">NJB0901</strain>
    </source>
</reference>
<dbReference type="SUPFAM" id="SSF158791">
    <property type="entry name" value="MgtE N-terminal domain-like"/>
    <property type="match status" value="1"/>
</dbReference>